<dbReference type="InterPro" id="IPR004360">
    <property type="entry name" value="Glyas_Fos-R_dOase_dom"/>
</dbReference>
<evidence type="ECO:0000313" key="4">
    <source>
        <dbReference type="EMBL" id="SDP67989.1"/>
    </source>
</evidence>
<evidence type="ECO:0000313" key="6">
    <source>
        <dbReference type="Proteomes" id="UP000198549"/>
    </source>
</evidence>
<reference evidence="2 7" key="4">
    <citation type="submission" date="2019-09" db="EMBL/GenBank/DDBJ databases">
        <title>Draft genome sequences of 48 bacterial type strains from the CCUG.</title>
        <authorList>
            <person name="Tunovic T."/>
            <person name="Pineiro-Iglesias B."/>
            <person name="Unosson C."/>
            <person name="Inganas E."/>
            <person name="Ohlen M."/>
            <person name="Cardew S."/>
            <person name="Jensie-Markopoulos S."/>
            <person name="Salva-Serra F."/>
            <person name="Jaen-Luchoro D."/>
            <person name="Karlsson R."/>
            <person name="Svensson-Stadler L."/>
            <person name="Chun J."/>
            <person name="Moore E."/>
        </authorList>
    </citation>
    <scope>NUCLEOTIDE SEQUENCE [LARGE SCALE GENOMIC DNA]</scope>
    <source>
        <strain evidence="2 7">CCUG 53116</strain>
    </source>
</reference>
<dbReference type="Proteomes" id="UP000198549">
    <property type="component" value="Chromosome I"/>
</dbReference>
<dbReference type="OrthoDB" id="6909416at2"/>
<dbReference type="PANTHER" id="PTHR21366">
    <property type="entry name" value="GLYOXALASE FAMILY PROTEIN"/>
    <property type="match status" value="1"/>
</dbReference>
<dbReference type="Pfam" id="PF00903">
    <property type="entry name" value="Glyoxalase"/>
    <property type="match status" value="1"/>
</dbReference>
<dbReference type="EMBL" id="MSTQ01000001">
    <property type="protein sequence ID" value="OLU05884.1"/>
    <property type="molecule type" value="Genomic_DNA"/>
</dbReference>
<dbReference type="Gene3D" id="3.10.180.10">
    <property type="entry name" value="2,3-Dihydroxybiphenyl 1,2-Dioxygenase, domain 1"/>
    <property type="match status" value="2"/>
</dbReference>
<reference evidence="5" key="3">
    <citation type="submission" date="2017-01" db="EMBL/GenBank/DDBJ databases">
        <authorList>
            <person name="Poblete-Castro I."/>
        </authorList>
    </citation>
    <scope>NUCLEOTIDE SEQUENCE [LARGE SCALE GENOMIC DNA]</scope>
    <source>
        <strain evidence="5">DSM 18361 / CCUG 53116 / MT1</strain>
    </source>
</reference>
<evidence type="ECO:0000259" key="1">
    <source>
        <dbReference type="PROSITE" id="PS51819"/>
    </source>
</evidence>
<keyword evidence="5" id="KW-1185">Reference proteome</keyword>
<evidence type="ECO:0000313" key="2">
    <source>
        <dbReference type="EMBL" id="KAB0488398.1"/>
    </source>
</evidence>
<dbReference type="GO" id="GO:0051213">
    <property type="term" value="F:dioxygenase activity"/>
    <property type="evidence" value="ECO:0007669"/>
    <property type="project" value="UniProtKB-KW"/>
</dbReference>
<dbReference type="Proteomes" id="UP000460142">
    <property type="component" value="Unassembled WGS sequence"/>
</dbReference>
<dbReference type="Proteomes" id="UP000186756">
    <property type="component" value="Unassembled WGS sequence"/>
</dbReference>
<dbReference type="PANTHER" id="PTHR21366:SF14">
    <property type="entry name" value="GLYOXALASE DOMAIN-CONTAINING PROTEIN 5"/>
    <property type="match status" value="1"/>
</dbReference>
<dbReference type="RefSeq" id="WP_075944552.1">
    <property type="nucleotide sequence ID" value="NZ_LT629709.1"/>
</dbReference>
<keyword evidence="4" id="KW-0223">Dioxygenase</keyword>
<name>A0A1H0UP72_PSERE</name>
<dbReference type="EMBL" id="VZPS01000001">
    <property type="protein sequence ID" value="KAB0488398.1"/>
    <property type="molecule type" value="Genomic_DNA"/>
</dbReference>
<dbReference type="PROSITE" id="PS51819">
    <property type="entry name" value="VOC"/>
    <property type="match status" value="2"/>
</dbReference>
<dbReference type="InterPro" id="IPR037523">
    <property type="entry name" value="VOC_core"/>
</dbReference>
<evidence type="ECO:0000313" key="3">
    <source>
        <dbReference type="EMBL" id="OLU05884.1"/>
    </source>
</evidence>
<keyword evidence="4" id="KW-0560">Oxidoreductase</keyword>
<dbReference type="SUPFAM" id="SSF54593">
    <property type="entry name" value="Glyoxalase/Bleomycin resistance protein/Dihydroxybiphenyl dioxygenase"/>
    <property type="match status" value="2"/>
</dbReference>
<feature type="domain" description="VOC" evidence="1">
    <location>
        <begin position="4"/>
        <end position="111"/>
    </location>
</feature>
<accession>A0A1H0UP72</accession>
<protein>
    <submittedName>
        <fullName evidence="2 4">Dioxygenase</fullName>
    </submittedName>
</protein>
<organism evidence="4 6">
    <name type="scientific">Pseudomonas reinekei</name>
    <dbReference type="NCBI Taxonomy" id="395598"/>
    <lineage>
        <taxon>Bacteria</taxon>
        <taxon>Pseudomonadati</taxon>
        <taxon>Pseudomonadota</taxon>
        <taxon>Gammaproteobacteria</taxon>
        <taxon>Pseudomonadales</taxon>
        <taxon>Pseudomonadaceae</taxon>
        <taxon>Pseudomonas</taxon>
    </lineage>
</organism>
<dbReference type="AlphaFoldDB" id="A0A1H0UP72"/>
<reference evidence="3" key="2">
    <citation type="submission" date="2017-01" db="EMBL/GenBank/DDBJ databases">
        <authorList>
            <person name="Mah S.A."/>
            <person name="Swanson W.J."/>
            <person name="Moy G.W."/>
            <person name="Vacquier V.D."/>
        </authorList>
    </citation>
    <scope>NUCLEOTIDE SEQUENCE [LARGE SCALE GENOMIC DNA]</scope>
    <source>
        <strain evidence="3">MT1</strain>
    </source>
</reference>
<sequence>MIRFLHHVGLSVPDLEVGRAFYEAFGLEARVSGEHLVLRCKGRGQDQIRLMPGSPKHLSYVAYGTDAAGMKQVRKNLKSHNVTLEDAPFNIDSKGIWFRDPSNDWVHICEGVEAPAAPRPTPEVNTHGRYRRIGQRACDLTSSSRIATPLRLGHLIKFSPDVDKSIAFYTQVLGMKVSDRAGDILGFLRFGCGGDHHALGLAKSSHSGLHHLSFEVMDIDEIEMGAQSLMAKGYISAFGLGRHVGGSNYFHYIRDPWNSLVEYFWDIDVIPEDDSDWVVLNAAGPHELAAVWAVGPPKEDFAHNYEVPDGAEQGPSMALNEALAHG</sequence>
<dbReference type="EMBL" id="LT629709">
    <property type="protein sequence ID" value="SDP67989.1"/>
    <property type="molecule type" value="Genomic_DNA"/>
</dbReference>
<feature type="domain" description="VOC" evidence="1">
    <location>
        <begin position="151"/>
        <end position="266"/>
    </location>
</feature>
<proteinExistence type="predicted"/>
<dbReference type="InterPro" id="IPR050383">
    <property type="entry name" value="GlyoxalaseI/FosfomycinResist"/>
</dbReference>
<gene>
    <name evidence="3" type="ORF">BVK86_00565</name>
    <name evidence="2" type="ORF">F7R15_00570</name>
    <name evidence="4" type="ORF">SAMN04490202_5555</name>
</gene>
<dbReference type="InterPro" id="IPR029068">
    <property type="entry name" value="Glyas_Bleomycin-R_OHBP_Dase"/>
</dbReference>
<evidence type="ECO:0000313" key="7">
    <source>
        <dbReference type="Proteomes" id="UP000460142"/>
    </source>
</evidence>
<evidence type="ECO:0000313" key="5">
    <source>
        <dbReference type="Proteomes" id="UP000186756"/>
    </source>
</evidence>
<reference evidence="4 6" key="1">
    <citation type="submission" date="2016-10" db="EMBL/GenBank/DDBJ databases">
        <authorList>
            <person name="de Groot N.N."/>
        </authorList>
    </citation>
    <scope>NUCLEOTIDE SEQUENCE [LARGE SCALE GENOMIC DNA]</scope>
    <source>
        <strain evidence="4 6">BS3776</strain>
    </source>
</reference>